<evidence type="ECO:0000256" key="14">
    <source>
        <dbReference type="ARBA" id="ARBA00049902"/>
    </source>
</evidence>
<feature type="domain" description="Penicillin-binding protein transpeptidase" evidence="16">
    <location>
        <begin position="345"/>
        <end position="576"/>
    </location>
</feature>
<dbReference type="InterPro" id="IPR050396">
    <property type="entry name" value="Glycosyltr_51/Transpeptidase"/>
</dbReference>
<dbReference type="GO" id="GO:0008955">
    <property type="term" value="F:peptidoglycan glycosyltransferase activity"/>
    <property type="evidence" value="ECO:0007669"/>
    <property type="project" value="UniProtKB-EC"/>
</dbReference>
<accession>A0A069E6T8</accession>
<organism evidence="18 19">
    <name type="scientific">Hyphomonas adhaerens MHS-3</name>
    <dbReference type="NCBI Taxonomy" id="1280949"/>
    <lineage>
        <taxon>Bacteria</taxon>
        <taxon>Pseudomonadati</taxon>
        <taxon>Pseudomonadota</taxon>
        <taxon>Alphaproteobacteria</taxon>
        <taxon>Hyphomonadales</taxon>
        <taxon>Hyphomonadaceae</taxon>
        <taxon>Hyphomonas</taxon>
    </lineage>
</organism>
<evidence type="ECO:0000259" key="17">
    <source>
        <dbReference type="Pfam" id="PF00912"/>
    </source>
</evidence>
<keyword evidence="9" id="KW-0133">Cell shape</keyword>
<dbReference type="PANTHER" id="PTHR32282">
    <property type="entry name" value="BINDING PROTEIN TRANSPEPTIDASE, PUTATIVE-RELATED"/>
    <property type="match status" value="1"/>
</dbReference>
<keyword evidence="8" id="KW-0378">Hydrolase</keyword>
<dbReference type="PANTHER" id="PTHR32282:SF33">
    <property type="entry name" value="PEPTIDOGLYCAN GLYCOSYLTRANSFERASE"/>
    <property type="match status" value="1"/>
</dbReference>
<dbReference type="Pfam" id="PF00905">
    <property type="entry name" value="Transpeptidase"/>
    <property type="match status" value="1"/>
</dbReference>
<keyword evidence="15" id="KW-1133">Transmembrane helix</keyword>
<keyword evidence="19" id="KW-1185">Reference proteome</keyword>
<evidence type="ECO:0000256" key="6">
    <source>
        <dbReference type="ARBA" id="ARBA00022676"/>
    </source>
</evidence>
<evidence type="ECO:0000259" key="16">
    <source>
        <dbReference type="Pfam" id="PF00905"/>
    </source>
</evidence>
<keyword evidence="11" id="KW-0511">Multifunctional enzyme</keyword>
<comment type="caution">
    <text evidence="18">The sequence shown here is derived from an EMBL/GenBank/DDBJ whole genome shotgun (WGS) entry which is preliminary data.</text>
</comment>
<evidence type="ECO:0000256" key="3">
    <source>
        <dbReference type="ARBA" id="ARBA00007739"/>
    </source>
</evidence>
<dbReference type="eggNOG" id="COG0744">
    <property type="taxonomic scope" value="Bacteria"/>
</dbReference>
<feature type="transmembrane region" description="Helical" evidence="15">
    <location>
        <begin position="28"/>
        <end position="49"/>
    </location>
</feature>
<reference evidence="18 19" key="1">
    <citation type="journal article" date="2014" name="Antonie Van Leeuwenhoek">
        <title>Hyphomonas beringensis sp. nov. and Hyphomonas chukchiensis sp. nov., isolated from surface seawater of the Bering Sea and Chukchi Sea.</title>
        <authorList>
            <person name="Li C."/>
            <person name="Lai Q."/>
            <person name="Li G."/>
            <person name="Dong C."/>
            <person name="Wang J."/>
            <person name="Liao Y."/>
            <person name="Shao Z."/>
        </authorList>
    </citation>
    <scope>NUCLEOTIDE SEQUENCE [LARGE SCALE GENOMIC DNA]</scope>
    <source>
        <strain evidence="18 19">MHS-3</strain>
    </source>
</reference>
<dbReference type="Pfam" id="PF00912">
    <property type="entry name" value="Transgly"/>
    <property type="match status" value="1"/>
</dbReference>
<comment type="catalytic activity">
    <reaction evidence="14">
        <text>[GlcNAc-(1-&gt;4)-Mur2Ac(oyl-L-Ala-gamma-D-Glu-L-Lys-D-Ala-D-Ala)](n)-di-trans,octa-cis-undecaprenyl diphosphate + beta-D-GlcNAc-(1-&gt;4)-Mur2Ac(oyl-L-Ala-gamma-D-Glu-L-Lys-D-Ala-D-Ala)-di-trans,octa-cis-undecaprenyl diphosphate = [GlcNAc-(1-&gt;4)-Mur2Ac(oyl-L-Ala-gamma-D-Glu-L-Lys-D-Ala-D-Ala)](n+1)-di-trans,octa-cis-undecaprenyl diphosphate + di-trans,octa-cis-undecaprenyl diphosphate + H(+)</text>
        <dbReference type="Rhea" id="RHEA:23708"/>
        <dbReference type="Rhea" id="RHEA-COMP:9602"/>
        <dbReference type="Rhea" id="RHEA-COMP:9603"/>
        <dbReference type="ChEBI" id="CHEBI:15378"/>
        <dbReference type="ChEBI" id="CHEBI:58405"/>
        <dbReference type="ChEBI" id="CHEBI:60033"/>
        <dbReference type="ChEBI" id="CHEBI:78435"/>
        <dbReference type="EC" id="2.4.99.28"/>
    </reaction>
</comment>
<dbReference type="InterPro" id="IPR001460">
    <property type="entry name" value="PCN-bd_Tpept"/>
</dbReference>
<evidence type="ECO:0000313" key="19">
    <source>
        <dbReference type="Proteomes" id="UP000027446"/>
    </source>
</evidence>
<dbReference type="Gene3D" id="1.10.3810.10">
    <property type="entry name" value="Biosynthetic peptidoglycan transglycosylase-like"/>
    <property type="match status" value="1"/>
</dbReference>
<dbReference type="FunFam" id="1.10.3810.10:FF:000001">
    <property type="entry name" value="Penicillin-binding protein 1A"/>
    <property type="match status" value="1"/>
</dbReference>
<dbReference type="GO" id="GO:0006508">
    <property type="term" value="P:proteolysis"/>
    <property type="evidence" value="ECO:0007669"/>
    <property type="project" value="UniProtKB-KW"/>
</dbReference>
<dbReference type="NCBIfam" id="TIGR02074">
    <property type="entry name" value="PBP_1a_fam"/>
    <property type="match status" value="1"/>
</dbReference>
<dbReference type="InterPro" id="IPR036950">
    <property type="entry name" value="PBP_transglycosylase"/>
</dbReference>
<evidence type="ECO:0000256" key="1">
    <source>
        <dbReference type="ARBA" id="ARBA00004752"/>
    </source>
</evidence>
<dbReference type="Proteomes" id="UP000027446">
    <property type="component" value="Unassembled WGS sequence"/>
</dbReference>
<dbReference type="Gene3D" id="3.40.710.10">
    <property type="entry name" value="DD-peptidase/beta-lactamase superfamily"/>
    <property type="match status" value="1"/>
</dbReference>
<evidence type="ECO:0000256" key="15">
    <source>
        <dbReference type="SAM" id="Phobius"/>
    </source>
</evidence>
<gene>
    <name evidence="18" type="ORF">HAD_09010</name>
</gene>
<comment type="similarity">
    <text evidence="2">In the C-terminal section; belongs to the transpeptidase family.</text>
</comment>
<evidence type="ECO:0000256" key="5">
    <source>
        <dbReference type="ARBA" id="ARBA00022670"/>
    </source>
</evidence>
<keyword evidence="6" id="KW-0328">Glycosyltransferase</keyword>
<dbReference type="UniPathway" id="UPA00219"/>
<keyword evidence="5" id="KW-0645">Protease</keyword>
<keyword evidence="15" id="KW-0812">Transmembrane</keyword>
<dbReference type="InterPro" id="IPR023346">
    <property type="entry name" value="Lysozyme-like_dom_sf"/>
</dbReference>
<name>A0A069E6T8_9PROT</name>
<comment type="similarity">
    <text evidence="3">In the N-terminal section; belongs to the glycosyltransferase 51 family.</text>
</comment>
<dbReference type="RefSeq" id="WP_241765335.1">
    <property type="nucleotide sequence ID" value="NZ_ARYH01000001.1"/>
</dbReference>
<dbReference type="SUPFAM" id="SSF56601">
    <property type="entry name" value="beta-lactamase/transpeptidase-like"/>
    <property type="match status" value="1"/>
</dbReference>
<dbReference type="GO" id="GO:0008658">
    <property type="term" value="F:penicillin binding"/>
    <property type="evidence" value="ECO:0007669"/>
    <property type="project" value="InterPro"/>
</dbReference>
<evidence type="ECO:0000313" key="18">
    <source>
        <dbReference type="EMBL" id="KCZ85813.1"/>
    </source>
</evidence>
<keyword evidence="15" id="KW-0472">Membrane</keyword>
<evidence type="ECO:0000256" key="7">
    <source>
        <dbReference type="ARBA" id="ARBA00022679"/>
    </source>
</evidence>
<dbReference type="GO" id="GO:0071555">
    <property type="term" value="P:cell wall organization"/>
    <property type="evidence" value="ECO:0007669"/>
    <property type="project" value="UniProtKB-KW"/>
</dbReference>
<dbReference type="InterPro" id="IPR001264">
    <property type="entry name" value="Glyco_trans_51"/>
</dbReference>
<keyword evidence="4" id="KW-0121">Carboxypeptidase</keyword>
<dbReference type="InterPro" id="IPR012338">
    <property type="entry name" value="Beta-lactam/transpept-like"/>
</dbReference>
<dbReference type="STRING" id="1280949.HAD_09010"/>
<evidence type="ECO:0000256" key="4">
    <source>
        <dbReference type="ARBA" id="ARBA00022645"/>
    </source>
</evidence>
<keyword evidence="7" id="KW-0808">Transferase</keyword>
<dbReference type="GO" id="GO:0009252">
    <property type="term" value="P:peptidoglycan biosynthetic process"/>
    <property type="evidence" value="ECO:0007669"/>
    <property type="project" value="UniProtKB-UniPathway"/>
</dbReference>
<evidence type="ECO:0000256" key="13">
    <source>
        <dbReference type="ARBA" id="ARBA00034000"/>
    </source>
</evidence>
<keyword evidence="10" id="KW-0573">Peptidoglycan synthesis</keyword>
<evidence type="ECO:0000256" key="8">
    <source>
        <dbReference type="ARBA" id="ARBA00022801"/>
    </source>
</evidence>
<evidence type="ECO:0000256" key="12">
    <source>
        <dbReference type="ARBA" id="ARBA00023316"/>
    </source>
</evidence>
<proteinExistence type="inferred from homology"/>
<feature type="domain" description="Glycosyl transferase family 51" evidence="17">
    <location>
        <begin position="91"/>
        <end position="257"/>
    </location>
</feature>
<comment type="pathway">
    <text evidence="1">Cell wall biogenesis; peptidoglycan biosynthesis.</text>
</comment>
<dbReference type="GO" id="GO:0009002">
    <property type="term" value="F:serine-type D-Ala-D-Ala carboxypeptidase activity"/>
    <property type="evidence" value="ECO:0007669"/>
    <property type="project" value="UniProtKB-EC"/>
</dbReference>
<dbReference type="SUPFAM" id="SSF53955">
    <property type="entry name" value="Lysozyme-like"/>
    <property type="match status" value="1"/>
</dbReference>
<sequence>MAQKGNKAPAGRTIKVPGGGFASRHPRLVRYTLTAFLVVLLVAGGWGFWKWRSLYAGMPKLPEIAELWSAKREAAIEFIDHNGNTLDVRGPRYGRATSVDQLPEYVPQAFIAAEDKRFYEHDGADDAAIARAAWSNLRAGETVSGASTITQQLIKNLVLTSRQTVRRKAQEVKLARELEKEMSKDEILSLYLNRVYFGAGLYGIDAAARYYFGKPPQKLTVAEAAILAALPKAPSKLNLRENLEGAKARQDYVLAQMVDLGFIRPAEAEQARAEDITIIAPPTYDPQLGYALDAVSERVKAMLPRIPGDLVVTVSLDIDLQEKIRAQLAKRMESDGAAEGASQVAAVLIAKDGRVAALVGGTDYTSTEFNRVTQALRQPGSSFKPFVYATALEDGYSPYDVFEDAPITIGKWSPSNYTSAYLGPMTMSEAIARSINTVAVELTQLSGPARVAETARRFGITTKLEAYPSIALGSQEVSLWELTRAYGVFQSGGLRLDPWLIEKIEDSRGTVLYERPDYERDRVYSEDLSRDMNAMLYRVVNSDIGTGQRARIAKWTVAGKTGTSQDWRDAWFIGYSAEYVGGIWVGNDDDKPMKKVTGGGLPADLWSDMMELAHAGKTPERLIGAESGLVISEEAEARIAFYRGLSQAFSIAAGQPLAGRSGYRVER</sequence>
<dbReference type="AlphaFoldDB" id="A0A069E6T8"/>
<protein>
    <submittedName>
        <fullName evidence="18">1A family penicillin-binding protein</fullName>
    </submittedName>
</protein>
<dbReference type="PATRIC" id="fig|1280949.3.peg.1838"/>
<dbReference type="GO" id="GO:0008360">
    <property type="term" value="P:regulation of cell shape"/>
    <property type="evidence" value="ECO:0007669"/>
    <property type="project" value="UniProtKB-KW"/>
</dbReference>
<evidence type="ECO:0000256" key="11">
    <source>
        <dbReference type="ARBA" id="ARBA00023268"/>
    </source>
</evidence>
<evidence type="ECO:0000256" key="10">
    <source>
        <dbReference type="ARBA" id="ARBA00022984"/>
    </source>
</evidence>
<comment type="catalytic activity">
    <reaction evidence="13">
        <text>Preferential cleavage: (Ac)2-L-Lys-D-Ala-|-D-Ala. Also transpeptidation of peptidyl-alanyl moieties that are N-acyl substituents of D-alanine.</text>
        <dbReference type="EC" id="3.4.16.4"/>
    </reaction>
</comment>
<evidence type="ECO:0000256" key="9">
    <source>
        <dbReference type="ARBA" id="ARBA00022960"/>
    </source>
</evidence>
<evidence type="ECO:0000256" key="2">
    <source>
        <dbReference type="ARBA" id="ARBA00007090"/>
    </source>
</evidence>
<dbReference type="GO" id="GO:0030288">
    <property type="term" value="C:outer membrane-bounded periplasmic space"/>
    <property type="evidence" value="ECO:0007669"/>
    <property type="project" value="TreeGrafter"/>
</dbReference>
<dbReference type="EMBL" id="ARYH01000001">
    <property type="protein sequence ID" value="KCZ85813.1"/>
    <property type="molecule type" value="Genomic_DNA"/>
</dbReference>
<keyword evidence="12" id="KW-0961">Cell wall biogenesis/degradation</keyword>